<dbReference type="InterPro" id="IPR003593">
    <property type="entry name" value="AAA+_ATPase"/>
</dbReference>
<proteinExistence type="inferred from homology"/>
<protein>
    <submittedName>
        <fullName evidence="4">Twitching motility protein</fullName>
    </submittedName>
</protein>
<name>A0A1W1HAA5_9BACT</name>
<dbReference type="InterPro" id="IPR050921">
    <property type="entry name" value="T4SS_GSP_E_ATPase"/>
</dbReference>
<dbReference type="EMBL" id="FWEV01000089">
    <property type="protein sequence ID" value="SLM29434.1"/>
    <property type="molecule type" value="Genomic_DNA"/>
</dbReference>
<dbReference type="Gene3D" id="3.30.450.90">
    <property type="match status" value="1"/>
</dbReference>
<evidence type="ECO:0000259" key="3">
    <source>
        <dbReference type="SMART" id="SM00382"/>
    </source>
</evidence>
<dbReference type="SMART" id="SM00382">
    <property type="entry name" value="AAA"/>
    <property type="match status" value="1"/>
</dbReference>
<dbReference type="PANTHER" id="PTHR30486:SF16">
    <property type="entry name" value="TWITCHING MOTILITY PROTEIN PILT"/>
    <property type="match status" value="1"/>
</dbReference>
<sequence length="404" mass="45059">MKQSEIDYWITCMLETFSNVSDLNVTVGKKLQVESSGQLTDVPVVPDFDELTPFQAEVFALNLIGGDPRLLEDLVRTGSCDLSYWLGNKARFRVNIFKQKNHLSTILRKLETTIPSIEKLGLPSIFHKMAEVKNGLILVTGSTGSGKSTTLAALLNQINEQKSVHVVTLEDPVEFVHPHKRATFNQRELGNDYDSFSSGLRAALRQAPKVVLVGEMRDRETMEIGLAAAETGHLVVSTLHTVDAGQTINRILGMFEQEEQAQVRLRLADTVRYIICQRLLPRNGGGRVAALEIMGMNLRINDVIINGESEGKTYNEIIANGTAFGMQTFDQHILQLYKEELISEETAFSYCSNKNILIRGLDMLKREKGEETSDLEGLTIDWKTDETEESEGAEKDEEQSPNPA</sequence>
<feature type="domain" description="AAA+ ATPase" evidence="3">
    <location>
        <begin position="133"/>
        <end position="310"/>
    </location>
</feature>
<organism evidence="4 5">
    <name type="scientific">Desulfamplus magnetovallimortis</name>
    <dbReference type="NCBI Taxonomy" id="1246637"/>
    <lineage>
        <taxon>Bacteria</taxon>
        <taxon>Pseudomonadati</taxon>
        <taxon>Thermodesulfobacteriota</taxon>
        <taxon>Desulfobacteria</taxon>
        <taxon>Desulfobacterales</taxon>
        <taxon>Desulfobacteraceae</taxon>
        <taxon>Desulfamplus</taxon>
    </lineage>
</organism>
<feature type="compositionally biased region" description="Acidic residues" evidence="2">
    <location>
        <begin position="386"/>
        <end position="404"/>
    </location>
</feature>
<dbReference type="Proteomes" id="UP000191931">
    <property type="component" value="Unassembled WGS sequence"/>
</dbReference>
<dbReference type="RefSeq" id="WP_080806423.1">
    <property type="nucleotide sequence ID" value="NZ_LT828553.1"/>
</dbReference>
<evidence type="ECO:0000256" key="1">
    <source>
        <dbReference type="ARBA" id="ARBA00006611"/>
    </source>
</evidence>
<dbReference type="InterPro" id="IPR006321">
    <property type="entry name" value="PilT/PilU"/>
</dbReference>
<dbReference type="STRING" id="1246637.MTBBW1_1790059"/>
<gene>
    <name evidence="4" type="primary">pilT</name>
    <name evidence="4" type="ORF">MTBBW1_1790059</name>
</gene>
<dbReference type="SUPFAM" id="SSF52540">
    <property type="entry name" value="P-loop containing nucleoside triphosphate hydrolases"/>
    <property type="match status" value="1"/>
</dbReference>
<dbReference type="InterPro" id="IPR027417">
    <property type="entry name" value="P-loop_NTPase"/>
</dbReference>
<keyword evidence="5" id="KW-1185">Reference proteome</keyword>
<reference evidence="4 5" key="1">
    <citation type="submission" date="2017-03" db="EMBL/GenBank/DDBJ databases">
        <authorList>
            <person name="Afonso C.L."/>
            <person name="Miller P.J."/>
            <person name="Scott M.A."/>
            <person name="Spackman E."/>
            <person name="Goraichik I."/>
            <person name="Dimitrov K.M."/>
            <person name="Suarez D.L."/>
            <person name="Swayne D.E."/>
        </authorList>
    </citation>
    <scope>NUCLEOTIDE SEQUENCE [LARGE SCALE GENOMIC DNA]</scope>
    <source>
        <strain evidence="4">PRJEB14757</strain>
    </source>
</reference>
<dbReference type="GO" id="GO:0016887">
    <property type="term" value="F:ATP hydrolysis activity"/>
    <property type="evidence" value="ECO:0007669"/>
    <property type="project" value="InterPro"/>
</dbReference>
<evidence type="ECO:0000256" key="2">
    <source>
        <dbReference type="SAM" id="MobiDB-lite"/>
    </source>
</evidence>
<dbReference type="GO" id="GO:0005524">
    <property type="term" value="F:ATP binding"/>
    <property type="evidence" value="ECO:0007669"/>
    <property type="project" value="InterPro"/>
</dbReference>
<dbReference type="OrthoDB" id="9805147at2"/>
<dbReference type="Gene3D" id="3.40.50.300">
    <property type="entry name" value="P-loop containing nucleotide triphosphate hydrolases"/>
    <property type="match status" value="1"/>
</dbReference>
<dbReference type="NCBIfam" id="TIGR01420">
    <property type="entry name" value="pilT_fam"/>
    <property type="match status" value="1"/>
</dbReference>
<dbReference type="InterPro" id="IPR001482">
    <property type="entry name" value="T2SS/T4SS_dom"/>
</dbReference>
<evidence type="ECO:0000313" key="5">
    <source>
        <dbReference type="Proteomes" id="UP000191931"/>
    </source>
</evidence>
<accession>A0A1W1HAA5</accession>
<comment type="similarity">
    <text evidence="1">Belongs to the GSP E family.</text>
</comment>
<dbReference type="Pfam" id="PF00437">
    <property type="entry name" value="T2SSE"/>
    <property type="match status" value="1"/>
</dbReference>
<dbReference type="AlphaFoldDB" id="A0A1W1HAA5"/>
<evidence type="ECO:0000313" key="4">
    <source>
        <dbReference type="EMBL" id="SLM29434.1"/>
    </source>
</evidence>
<dbReference type="CDD" id="cd01131">
    <property type="entry name" value="PilT"/>
    <property type="match status" value="1"/>
</dbReference>
<dbReference type="PANTHER" id="PTHR30486">
    <property type="entry name" value="TWITCHING MOTILITY PROTEIN PILT"/>
    <property type="match status" value="1"/>
</dbReference>
<feature type="region of interest" description="Disordered" evidence="2">
    <location>
        <begin position="368"/>
        <end position="404"/>
    </location>
</feature>